<sequence length="667" mass="70938">MQSFDDDEFEGSQDNGSEDDQDQNEEDVEQEENDDGDGDEGIEDEEDEGDGEGDGDGDNDGDGDGEGDANADGDEDEDNDASLHTSDPSKRSGPAGAAPTSLGNTPILVPPGASSSATTDPTSQSTSRTSVFPSIRPEALTALDYDIVPTIAAPQSTSINVITATPDMRWVFSGGSDGYIRKFNWIDTANNKIALTVAQRQHLVDTISKAGVLTSYWENEDPGTKSTELGNNLSPVYALAVHSRALWLLAGGESGVINLQSVRHDEGKIQHRFREHTSAVSVLNVNRDEASFLSGSWDKTIINWDLNTGKPKRKFEGSSGQISSLEARPLSSLSVPETIDLPTQSATMSSDSANKPRTNGIDMNEDTSVKADAIGLEGSGGGSPADSLFGGQDNDSLFGGGDDANGGQLFGDDDDFSRAIASGMSADNDTGANGDVDMLAGELDKAPTPTADAEAAEEAAAKVEPSEDETKANTNGLPHTEDIEMKDADNITTTETADQPVADTVFMSSSFDGSLRIWDERRQGAIAKISPKNVPPWCMGACWSPDGNCIYAGRRNGTVEEFSLHKGFRAAERTFKFPQGSGPVSAVRALPNGRHLVCASYDTLRLYDLQQQQTSSKPPFLVISGHRTGIISQLYLDPACRFLISAAGNRGWEGISTQLLLGYEINI</sequence>
<evidence type="ECO:0000313" key="6">
    <source>
        <dbReference type="EMBL" id="CAF9921468.1"/>
    </source>
</evidence>
<accession>A0A8H3FBS6</accession>
<feature type="compositionally biased region" description="Acidic residues" evidence="4">
    <location>
        <begin position="1"/>
        <end position="80"/>
    </location>
</feature>
<keyword evidence="7" id="KW-1185">Reference proteome</keyword>
<name>A0A8H3FBS6_9LECA</name>
<evidence type="ECO:0000259" key="5">
    <source>
        <dbReference type="Pfam" id="PF23798"/>
    </source>
</evidence>
<reference evidence="6" key="1">
    <citation type="submission" date="2021-03" db="EMBL/GenBank/DDBJ databases">
        <authorList>
            <person name="Tagirdzhanova G."/>
        </authorList>
    </citation>
    <scope>NUCLEOTIDE SEQUENCE</scope>
</reference>
<dbReference type="OrthoDB" id="10260946at2759"/>
<feature type="compositionally biased region" description="Basic and acidic residues" evidence="4">
    <location>
        <begin position="459"/>
        <end position="471"/>
    </location>
</feature>
<feature type="domain" description="Transcription factor spt8 beta-propeller" evidence="5">
    <location>
        <begin position="145"/>
        <end position="351"/>
    </location>
</feature>
<dbReference type="InterPro" id="IPR036322">
    <property type="entry name" value="WD40_repeat_dom_sf"/>
</dbReference>
<dbReference type="InterPro" id="IPR015943">
    <property type="entry name" value="WD40/YVTN_repeat-like_dom_sf"/>
</dbReference>
<feature type="region of interest" description="Disordered" evidence="4">
    <location>
        <begin position="1"/>
        <end position="132"/>
    </location>
</feature>
<dbReference type="PROSITE" id="PS50294">
    <property type="entry name" value="WD_REPEATS_REGION"/>
    <property type="match status" value="1"/>
</dbReference>
<feature type="compositionally biased region" description="Polar residues" evidence="4">
    <location>
        <begin position="113"/>
        <end position="132"/>
    </location>
</feature>
<organism evidence="6 7">
    <name type="scientific">Gomphillus americanus</name>
    <dbReference type="NCBI Taxonomy" id="1940652"/>
    <lineage>
        <taxon>Eukaryota</taxon>
        <taxon>Fungi</taxon>
        <taxon>Dikarya</taxon>
        <taxon>Ascomycota</taxon>
        <taxon>Pezizomycotina</taxon>
        <taxon>Lecanoromycetes</taxon>
        <taxon>OSLEUM clade</taxon>
        <taxon>Ostropomycetidae</taxon>
        <taxon>Ostropales</taxon>
        <taxon>Graphidaceae</taxon>
        <taxon>Gomphilloideae</taxon>
        <taxon>Gomphillus</taxon>
    </lineage>
</organism>
<evidence type="ECO:0000313" key="7">
    <source>
        <dbReference type="Proteomes" id="UP000664169"/>
    </source>
</evidence>
<gene>
    <name evidence="6" type="ORF">GOMPHAMPRED_002295</name>
</gene>
<keyword evidence="1 3" id="KW-0853">WD repeat</keyword>
<dbReference type="InterPro" id="IPR057544">
    <property type="entry name" value="Beta-prop_SPT8"/>
</dbReference>
<keyword evidence="2" id="KW-0677">Repeat</keyword>
<dbReference type="Proteomes" id="UP000664169">
    <property type="component" value="Unassembled WGS sequence"/>
</dbReference>
<dbReference type="PANTHER" id="PTHR19848">
    <property type="entry name" value="WD40 REPEAT PROTEIN"/>
    <property type="match status" value="1"/>
</dbReference>
<dbReference type="EMBL" id="CAJPDQ010000017">
    <property type="protein sequence ID" value="CAF9921468.1"/>
    <property type="molecule type" value="Genomic_DNA"/>
</dbReference>
<dbReference type="AlphaFoldDB" id="A0A8H3FBS6"/>
<dbReference type="PROSITE" id="PS50082">
    <property type="entry name" value="WD_REPEATS_2"/>
    <property type="match status" value="1"/>
</dbReference>
<dbReference type="Gene3D" id="2.130.10.10">
    <property type="entry name" value="YVTN repeat-like/Quinoprotein amine dehydrogenase"/>
    <property type="match status" value="2"/>
</dbReference>
<evidence type="ECO:0000256" key="3">
    <source>
        <dbReference type="PROSITE-ProRule" id="PRU00221"/>
    </source>
</evidence>
<evidence type="ECO:0000256" key="2">
    <source>
        <dbReference type="ARBA" id="ARBA00022737"/>
    </source>
</evidence>
<dbReference type="SMART" id="SM00320">
    <property type="entry name" value="WD40"/>
    <property type="match status" value="6"/>
</dbReference>
<feature type="region of interest" description="Disordered" evidence="4">
    <location>
        <begin position="342"/>
        <end position="394"/>
    </location>
</feature>
<dbReference type="InterPro" id="IPR001680">
    <property type="entry name" value="WD40_rpt"/>
</dbReference>
<feature type="domain" description="Transcription factor spt8 beta-propeller" evidence="5">
    <location>
        <begin position="467"/>
        <end position="666"/>
    </location>
</feature>
<comment type="caution">
    <text evidence="6">The sequence shown here is derived from an EMBL/GenBank/DDBJ whole genome shotgun (WGS) entry which is preliminary data.</text>
</comment>
<protein>
    <recommendedName>
        <fullName evidence="5">Transcription factor spt8 beta-propeller domain-containing protein</fullName>
    </recommendedName>
</protein>
<evidence type="ECO:0000256" key="1">
    <source>
        <dbReference type="ARBA" id="ARBA00022574"/>
    </source>
</evidence>
<feature type="compositionally biased region" description="Polar residues" evidence="4">
    <location>
        <begin position="342"/>
        <end position="357"/>
    </location>
</feature>
<dbReference type="SUPFAM" id="SSF50978">
    <property type="entry name" value="WD40 repeat-like"/>
    <property type="match status" value="1"/>
</dbReference>
<feature type="repeat" description="WD" evidence="3">
    <location>
        <begin position="273"/>
        <end position="314"/>
    </location>
</feature>
<feature type="region of interest" description="Disordered" evidence="4">
    <location>
        <begin position="446"/>
        <end position="480"/>
    </location>
</feature>
<evidence type="ECO:0000256" key="4">
    <source>
        <dbReference type="SAM" id="MobiDB-lite"/>
    </source>
</evidence>
<dbReference type="PANTHER" id="PTHR19848:SF8">
    <property type="entry name" value="F-BOX AND WD REPEAT DOMAIN CONTAINING 7"/>
    <property type="match status" value="1"/>
</dbReference>
<proteinExistence type="predicted"/>
<dbReference type="Pfam" id="PF23798">
    <property type="entry name" value="Beta-prop_SPT8"/>
    <property type="match status" value="2"/>
</dbReference>